<keyword evidence="1" id="KW-0645">Protease</keyword>
<evidence type="ECO:0000313" key="1">
    <source>
        <dbReference type="EMBL" id="QEC65384.1"/>
    </source>
</evidence>
<protein>
    <submittedName>
        <fullName evidence="1">Carboxypeptidase-like regulatory domain-containing protein</fullName>
    </submittedName>
</protein>
<dbReference type="GO" id="GO:0004180">
    <property type="term" value="F:carboxypeptidase activity"/>
    <property type="evidence" value="ECO:0007669"/>
    <property type="project" value="UniProtKB-KW"/>
</dbReference>
<dbReference type="SUPFAM" id="SSF49464">
    <property type="entry name" value="Carboxypeptidase regulatory domain-like"/>
    <property type="match status" value="1"/>
</dbReference>
<name>A0A5B8V1X8_9SPHI</name>
<dbReference type="Proteomes" id="UP000321479">
    <property type="component" value="Chromosome"/>
</dbReference>
<evidence type="ECO:0000313" key="2">
    <source>
        <dbReference type="Proteomes" id="UP000321479"/>
    </source>
</evidence>
<dbReference type="InterPro" id="IPR008969">
    <property type="entry name" value="CarboxyPept-like_regulatory"/>
</dbReference>
<accession>A0A5B8V1X8</accession>
<keyword evidence="1" id="KW-0121">Carboxypeptidase</keyword>
<gene>
    <name evidence="1" type="ORF">FRZ54_23355</name>
</gene>
<organism evidence="1 2">
    <name type="scientific">Mucilaginibacter ginsenosidivorans</name>
    <dbReference type="NCBI Taxonomy" id="398053"/>
    <lineage>
        <taxon>Bacteria</taxon>
        <taxon>Pseudomonadati</taxon>
        <taxon>Bacteroidota</taxon>
        <taxon>Sphingobacteriia</taxon>
        <taxon>Sphingobacteriales</taxon>
        <taxon>Sphingobacteriaceae</taxon>
        <taxon>Mucilaginibacter</taxon>
    </lineage>
</organism>
<dbReference type="EMBL" id="CP042436">
    <property type="protein sequence ID" value="QEC65384.1"/>
    <property type="molecule type" value="Genomic_DNA"/>
</dbReference>
<keyword evidence="1" id="KW-0378">Hydrolase</keyword>
<reference evidence="1 2" key="1">
    <citation type="journal article" date="2017" name="Curr. Microbiol.">
        <title>Mucilaginibacter ginsenosidivorans sp. nov., Isolated from Soil of Ginseng Field.</title>
        <authorList>
            <person name="Kim M.M."/>
            <person name="Siddiqi M.Z."/>
            <person name="Im W.T."/>
        </authorList>
    </citation>
    <scope>NUCLEOTIDE SEQUENCE [LARGE SCALE GENOMIC DNA]</scope>
    <source>
        <strain evidence="1 2">Gsoil 3017</strain>
    </source>
</reference>
<dbReference type="KEGG" id="mgin:FRZ54_23355"/>
<dbReference type="RefSeq" id="WP_147034209.1">
    <property type="nucleotide sequence ID" value="NZ_CP042436.1"/>
</dbReference>
<sequence length="229" mass="26491">MNIKSFGIIFLLFISSGLYAQTLVKGVVVEYRDGTKLENVFVRDLSNKQATLTDKSGRFEIHTETGHLLIFSSPGYIADTLYVVDLSQKHVELKTQPIQLREVNITATRTPSFNPQKEYPQVYEKAKVYPLSPSTWFGREARNARRLKRYFKNEQEERVVDKVFTRNYVGSIVPLKGQDLEDFMTLYRPTYAFITGNNSESLAVYINDSYKKYMALPEDKRHIQPLVEN</sequence>
<keyword evidence="2" id="KW-1185">Reference proteome</keyword>
<proteinExistence type="predicted"/>
<dbReference type="OrthoDB" id="1118857at2"/>
<dbReference type="AlphaFoldDB" id="A0A5B8V1X8"/>